<name>A0A250FDV1_9FLAO</name>
<protein>
    <recommendedName>
        <fullName evidence="2">SPOR domain-containing protein</fullName>
    </recommendedName>
</protein>
<dbReference type="Proteomes" id="UP000217276">
    <property type="component" value="Chromosome"/>
</dbReference>
<feature type="compositionally biased region" description="Pro residues" evidence="1">
    <location>
        <begin position="356"/>
        <end position="367"/>
    </location>
</feature>
<dbReference type="GO" id="GO:0042834">
    <property type="term" value="F:peptidoglycan binding"/>
    <property type="evidence" value="ECO:0007669"/>
    <property type="project" value="InterPro"/>
</dbReference>
<dbReference type="Pfam" id="PF05036">
    <property type="entry name" value="SPOR"/>
    <property type="match status" value="1"/>
</dbReference>
<reference evidence="4" key="1">
    <citation type="submission" date="2017-06" db="EMBL/GenBank/DDBJ databases">
        <title>Capnocytophaga spp. assemblies.</title>
        <authorList>
            <person name="Gulvik C.A."/>
        </authorList>
    </citation>
    <scope>NUCLEOTIDE SEQUENCE [LARGE SCALE GENOMIC DNA]</scope>
    <source>
        <strain evidence="4">H6253</strain>
    </source>
</reference>
<proteinExistence type="predicted"/>
<feature type="domain" description="SPOR" evidence="2">
    <location>
        <begin position="386"/>
        <end position="466"/>
    </location>
</feature>
<evidence type="ECO:0000256" key="1">
    <source>
        <dbReference type="SAM" id="MobiDB-lite"/>
    </source>
</evidence>
<evidence type="ECO:0000313" key="3">
    <source>
        <dbReference type="EMBL" id="ATA82176.1"/>
    </source>
</evidence>
<feature type="compositionally biased region" description="Low complexity" evidence="1">
    <location>
        <begin position="334"/>
        <end position="355"/>
    </location>
</feature>
<evidence type="ECO:0000259" key="2">
    <source>
        <dbReference type="PROSITE" id="PS51724"/>
    </source>
</evidence>
<keyword evidence="4" id="KW-1185">Reference proteome</keyword>
<feature type="region of interest" description="Disordered" evidence="1">
    <location>
        <begin position="320"/>
        <end position="369"/>
    </location>
</feature>
<organism evidence="3 4">
    <name type="scientific">Capnocytophaga leadbetteri</name>
    <dbReference type="NCBI Taxonomy" id="327575"/>
    <lineage>
        <taxon>Bacteria</taxon>
        <taxon>Pseudomonadati</taxon>
        <taxon>Bacteroidota</taxon>
        <taxon>Flavobacteriia</taxon>
        <taxon>Flavobacteriales</taxon>
        <taxon>Flavobacteriaceae</taxon>
        <taxon>Capnocytophaga</taxon>
    </lineage>
</organism>
<dbReference type="InterPro" id="IPR019861">
    <property type="entry name" value="PorP/SprF_Bacteroidetes"/>
</dbReference>
<dbReference type="KEGG" id="clk:CGC53_07390"/>
<accession>A0A250FDV1</accession>
<dbReference type="NCBIfam" id="TIGR03519">
    <property type="entry name" value="T9SS_PorP_fam"/>
    <property type="match status" value="1"/>
</dbReference>
<evidence type="ECO:0000313" key="4">
    <source>
        <dbReference type="Proteomes" id="UP000217276"/>
    </source>
</evidence>
<gene>
    <name evidence="3" type="ORF">CGC53_07390</name>
</gene>
<dbReference type="EMBL" id="CP022384">
    <property type="protein sequence ID" value="ATA82176.1"/>
    <property type="molecule type" value="Genomic_DNA"/>
</dbReference>
<sequence length="469" mass="51736">MKIISKITVLVFVLCTQYLLGQSDGNYLPYELPGHTAVKYNTYLMNPAFPIFGKNESQITFFHRNQWMGFKEDKFNTFGLSYGKKWGGDAGKKTVVDDGNNMAHGLIFQRTASIFANTGVLGNYVHQVEISDDNFLRLGINAVFARSSIDKSKVRANVNDPLIENAKAVNIINIQPGFDINFNEMHFGITAENLLDYAFSAGEMAVPFNEKSLTAHAMYRHALDSNSDFLEDAVLTVLAKGKKSSDNFQLGGHVMLDAKMGWAYAGYDQKYGAFGGLGFNIANHVSIGFGYEQSIAAYVSELGGSYDIVLSYQFGGKHHIKPPKVTPTPPTLPAPAVEKPKPAVATPTVSETKTPTTPPPAPKPPKPISEQLKDRMTLVEDKIAGAGIPEGHYVVIGVYRNASGAYDMLKKVRQLGISVFSFKHPENQMTYLYIEKPFASRGEAGEAMINLLRRPEFRNSKVWVLKVGR</sequence>
<dbReference type="PROSITE" id="PS51724">
    <property type="entry name" value="SPOR"/>
    <property type="match status" value="1"/>
</dbReference>
<feature type="compositionally biased region" description="Pro residues" evidence="1">
    <location>
        <begin position="324"/>
        <end position="333"/>
    </location>
</feature>
<dbReference type="InterPro" id="IPR007730">
    <property type="entry name" value="SPOR-like_dom"/>
</dbReference>
<dbReference type="SUPFAM" id="SSF110997">
    <property type="entry name" value="Sporulation related repeat"/>
    <property type="match status" value="1"/>
</dbReference>
<dbReference type="AlphaFoldDB" id="A0A250FDV1"/>
<dbReference type="InterPro" id="IPR036680">
    <property type="entry name" value="SPOR-like_sf"/>
</dbReference>
<dbReference type="RefSeq" id="WP_095914226.1">
    <property type="nucleotide sequence ID" value="NZ_CP022384.1"/>
</dbReference>
<dbReference type="Pfam" id="PF11751">
    <property type="entry name" value="PorP_SprF"/>
    <property type="match status" value="1"/>
</dbReference>